<dbReference type="RefSeq" id="WP_007202740.1">
    <property type="nucleotide sequence ID" value="NZ_AKKV01000030.1"/>
</dbReference>
<dbReference type="STRING" id="1196324.A374_13310"/>
<evidence type="ECO:0000256" key="2">
    <source>
        <dbReference type="NCBIfam" id="TIGR03091"/>
    </source>
</evidence>
<feature type="region of interest" description="Disordered" evidence="3">
    <location>
        <begin position="1"/>
        <end position="52"/>
    </location>
</feature>
<dbReference type="NCBIfam" id="TIGR03091">
    <property type="entry name" value="SASP_sspK"/>
    <property type="match status" value="1"/>
</dbReference>
<name>I8AG80_9BACL</name>
<evidence type="ECO:0000256" key="1">
    <source>
        <dbReference type="ARBA" id="ARBA00022969"/>
    </source>
</evidence>
<proteinExistence type="inferred from homology"/>
<accession>I8AG80</accession>
<dbReference type="Proteomes" id="UP000004080">
    <property type="component" value="Unassembled WGS sequence"/>
</dbReference>
<sequence>MRNKASNFPHRISFSGEPRAKEEHSSKRSDGSIRDRPQERMFSSNRHRDDTH</sequence>
<dbReference type="Pfam" id="PF08176">
    <property type="entry name" value="SspK"/>
    <property type="match status" value="1"/>
</dbReference>
<dbReference type="OrthoDB" id="2382188at2"/>
<evidence type="ECO:0000313" key="4">
    <source>
        <dbReference type="EMBL" id="EIT84672.1"/>
    </source>
</evidence>
<organism evidence="4 5">
    <name type="scientific">Fictibacillus macauensis ZFHKF-1</name>
    <dbReference type="NCBI Taxonomy" id="1196324"/>
    <lineage>
        <taxon>Bacteria</taxon>
        <taxon>Bacillati</taxon>
        <taxon>Bacillota</taxon>
        <taxon>Bacilli</taxon>
        <taxon>Bacillales</taxon>
        <taxon>Fictibacillaceae</taxon>
        <taxon>Fictibacillus</taxon>
    </lineage>
</organism>
<dbReference type="GO" id="GO:0042601">
    <property type="term" value="C:endospore-forming forespore"/>
    <property type="evidence" value="ECO:0007669"/>
    <property type="project" value="InterPro"/>
</dbReference>
<keyword evidence="5" id="KW-1185">Reference proteome</keyword>
<gene>
    <name evidence="4" type="ORF">A374_13310</name>
</gene>
<dbReference type="HAMAP" id="MF_01504">
    <property type="entry name" value="SspK"/>
    <property type="match status" value="1"/>
</dbReference>
<dbReference type="EMBL" id="AKKV01000030">
    <property type="protein sequence ID" value="EIT84672.1"/>
    <property type="molecule type" value="Genomic_DNA"/>
</dbReference>
<feature type="compositionally biased region" description="Basic and acidic residues" evidence="3">
    <location>
        <begin position="18"/>
        <end position="39"/>
    </location>
</feature>
<keyword evidence="1" id="KW-0749">Sporulation</keyword>
<evidence type="ECO:0000313" key="5">
    <source>
        <dbReference type="Proteomes" id="UP000004080"/>
    </source>
</evidence>
<dbReference type="InterPro" id="IPR012611">
    <property type="entry name" value="SASP_SspK"/>
</dbReference>
<reference evidence="4 5" key="1">
    <citation type="journal article" date="2012" name="J. Bacteriol.">
        <title>Genome of Bacillus macauensis ZFHKF-1, a Long-Chain-Forming Bacterium.</title>
        <authorList>
            <person name="Cai L."/>
            <person name="Zhang T."/>
        </authorList>
    </citation>
    <scope>NUCLEOTIDE SEQUENCE [LARGE SCALE GENOMIC DNA]</scope>
    <source>
        <strain evidence="4 5">ZFHKF-1</strain>
    </source>
</reference>
<evidence type="ECO:0000256" key="3">
    <source>
        <dbReference type="SAM" id="MobiDB-lite"/>
    </source>
</evidence>
<dbReference type="GO" id="GO:0030436">
    <property type="term" value="P:asexual sporulation"/>
    <property type="evidence" value="ECO:0007669"/>
    <property type="project" value="UniProtKB-UniRule"/>
</dbReference>
<dbReference type="AlphaFoldDB" id="I8AG80"/>
<comment type="caution">
    <text evidence="4">The sequence shown here is derived from an EMBL/GenBank/DDBJ whole genome shotgun (WGS) entry which is preliminary data.</text>
</comment>
<protein>
    <recommendedName>
        <fullName evidence="2">Small, acid-soluble spore protein K</fullName>
    </recommendedName>
</protein>
<dbReference type="GO" id="GO:0030435">
    <property type="term" value="P:sporulation resulting in formation of a cellular spore"/>
    <property type="evidence" value="ECO:0007669"/>
    <property type="project" value="UniProtKB-KW"/>
</dbReference>